<protein>
    <submittedName>
        <fullName evidence="1">Uncharacterized protein</fullName>
    </submittedName>
</protein>
<dbReference type="EMBL" id="JACHLI010000020">
    <property type="protein sequence ID" value="MBB4865694.1"/>
    <property type="molecule type" value="Genomic_DNA"/>
</dbReference>
<proteinExistence type="predicted"/>
<evidence type="ECO:0000313" key="1">
    <source>
        <dbReference type="EMBL" id="MBB4865694.1"/>
    </source>
</evidence>
<organism evidence="1 2">
    <name type="scientific">Pseudomonas nitroreducens</name>
    <dbReference type="NCBI Taxonomy" id="46680"/>
    <lineage>
        <taxon>Bacteria</taxon>
        <taxon>Pseudomonadati</taxon>
        <taxon>Pseudomonadota</taxon>
        <taxon>Gammaproteobacteria</taxon>
        <taxon>Pseudomonadales</taxon>
        <taxon>Pseudomonadaceae</taxon>
        <taxon>Pseudomonas</taxon>
    </lineage>
</organism>
<evidence type="ECO:0000313" key="2">
    <source>
        <dbReference type="Proteomes" id="UP000566995"/>
    </source>
</evidence>
<reference evidence="1 2" key="1">
    <citation type="submission" date="2020-08" db="EMBL/GenBank/DDBJ databases">
        <title>Functional genomics of gut bacteria from endangered species of beetles.</title>
        <authorList>
            <person name="Carlos-Shanley C."/>
        </authorList>
    </citation>
    <scope>NUCLEOTIDE SEQUENCE [LARGE SCALE GENOMIC DNA]</scope>
    <source>
        <strain evidence="1 2">S00179</strain>
    </source>
</reference>
<dbReference type="Proteomes" id="UP000566995">
    <property type="component" value="Unassembled WGS sequence"/>
</dbReference>
<dbReference type="AlphaFoldDB" id="A0A7W7KMS7"/>
<gene>
    <name evidence="1" type="ORF">HNP46_004595</name>
</gene>
<dbReference type="RefSeq" id="WP_184593443.1">
    <property type="nucleotide sequence ID" value="NZ_JACHLI010000020.1"/>
</dbReference>
<sequence length="195" mass="22837">MARDTLLHDFATLFAYNWYRDFPVDGFNREMGTRSDWNIHTGITLRRVADLMGYFAHFESSNRTDSVIRDARRNAVAFAEWEWKSPARSAINEPKKLSDAAKKETPRFCFLFSYTPRGTLQKSLDFVASQWSADTPLLVSLIEYSGTRRRVFHEMSLYRLRNGVWKCLRRQPALSWRLPGTRWELEESALEEQSA</sequence>
<comment type="caution">
    <text evidence="1">The sequence shown here is derived from an EMBL/GenBank/DDBJ whole genome shotgun (WGS) entry which is preliminary data.</text>
</comment>
<accession>A0A7W7KMS7</accession>
<name>A0A7W7KMS7_PSENT</name>